<accession>A0ACC0W4Q8</accession>
<keyword evidence="2" id="KW-1185">Reference proteome</keyword>
<evidence type="ECO:0000313" key="1">
    <source>
        <dbReference type="EMBL" id="KAI9913724.1"/>
    </source>
</evidence>
<gene>
    <name evidence="1" type="ORF">PsorP6_005779</name>
</gene>
<comment type="caution">
    <text evidence="1">The sequence shown here is derived from an EMBL/GenBank/DDBJ whole genome shotgun (WGS) entry which is preliminary data.</text>
</comment>
<dbReference type="Proteomes" id="UP001163321">
    <property type="component" value="Chromosome 4"/>
</dbReference>
<evidence type="ECO:0000313" key="2">
    <source>
        <dbReference type="Proteomes" id="UP001163321"/>
    </source>
</evidence>
<dbReference type="EMBL" id="CM047583">
    <property type="protein sequence ID" value="KAI9913724.1"/>
    <property type="molecule type" value="Genomic_DNA"/>
</dbReference>
<sequence length="1357" mass="153872">MNYCIIMEMRFRGKKSAECADTVAFWLCEDRKKRRVVCKKTQTLTSAAANWELSSLKNEVLHFFNESTGCVVPRDKDIGKFISERDVVRLCSTEELNALQDKFSMRDEGVAEEMMNPKATTPISVALSRLKKISASNPTLMKLQKTLDEHHSMTRGSEKDLLNLLPEMDPIFESDEIEEISESTGNCIRTCDMCEVSWPDDASSSMYRLKKRDIVTHQGCAQFTVDVLAQHPHIVSRDDFLSMSKTPVSTLNRPGTFYVTVQRAMELPGTQLIGKLAPYARLSLLPWNEPLQTKPVENGGRNPVWCNTHDNAMQFSHMYNSTITPIPLLSVEVYNYSYLADDQIACALVDMSPLIRYPNIEARRWFTLSSRALITQSTGQPKIMLAIKFVPTEEKISSTNGHKFRVHQLKSIGLAMPVCAVCTSNATAAMYLRDRSIMNALKSVWGYRCELCGIDVHKACMMKASIQCECVAQASVGVEQEYKERRGMSFRILNGDVVCPAGELFVNFRGLHLCTKHCRDDVHAKNIFEGDTYCRLSFDGIVHETSPVLKSADPMYMENLCFKVRYPSSIFHIDVIDFSSEQCIGQLNLSLFQILQREADKFIRTNPILARLRDPLRHLSLNNEVNQAAINDSWARLPILDDKEHYKLSLPPGSKTAPRETLGFAIVSLEFVEHKEDLLRVRGNNHCNLLEREDKEFSVESLRTTFERFGRAVKLFQGIDAEYASIISWKNNKKSAVCFISFVYVCIFGNLEYAISYVFGGLLVYMLYRLHIRLEGAYVARWIGYEEYELEQEKQQKLYRPLADLYVAVHEAHLSEETDSLLIESQSRMKDVSSSKLGYYVRIKYRPNDKQSEPGDMVLNPSDFDETIVAWTNVVGKSRAPSWRKTSLSSAATLPAPKLRKTIPFRNFNVSWRHDYIVCTCEQCRAYLQSSEDATQASSVSCGVDHNAYFFPIPQASRKNFSGRDDLVSWSSFPGLLQFELCVSLNGEAKETPDLIAATTTIALRSLLKNTSNTSELRLPLSSFSTPKSVNDVSPATQSSDKLDGDYLVVRVDFNVPKGSPMSVNDKFSLTDSCDSQEVRAAQPTSARKRRLVSHVERSFSEFVCENMVEKERSKVIGANLFDAFWKAKDTMRQLQTEIGRACGALACAENLLNWTHPWKTATAFVLVAMAMIVFSIIRGRWVILAFGMTEFGAVFVDDAPTSKRVKKILWNYLSSLPTDQDLIELYEPERAIYMKRRKPQQEKDEETAVRLRYHALWIGTVHSKAEADRNAKTFFLAYRPFRFLLWKNDEDAGEGSQPCLQLVFDKLQAVADVSDKKMYAFSVSGVNNTGGEETRVFILDSLEKKDALLNILGFMD</sequence>
<name>A0ACC0W4Q8_9STRA</name>
<proteinExistence type="predicted"/>
<protein>
    <submittedName>
        <fullName evidence="1">Uncharacterized protein</fullName>
    </submittedName>
</protein>
<reference evidence="1 2" key="1">
    <citation type="journal article" date="2022" name="bioRxiv">
        <title>The genome of the oomycete Peronosclerospora sorghi, a cosmopolitan pathogen of maize and sorghum, is inflated with dispersed pseudogenes.</title>
        <authorList>
            <person name="Fletcher K."/>
            <person name="Martin F."/>
            <person name="Isakeit T."/>
            <person name="Cavanaugh K."/>
            <person name="Magill C."/>
            <person name="Michelmore R."/>
        </authorList>
    </citation>
    <scope>NUCLEOTIDE SEQUENCE [LARGE SCALE GENOMIC DNA]</scope>
    <source>
        <strain evidence="1">P6</strain>
    </source>
</reference>
<organism evidence="1 2">
    <name type="scientific">Peronosclerospora sorghi</name>
    <dbReference type="NCBI Taxonomy" id="230839"/>
    <lineage>
        <taxon>Eukaryota</taxon>
        <taxon>Sar</taxon>
        <taxon>Stramenopiles</taxon>
        <taxon>Oomycota</taxon>
        <taxon>Peronosporomycetes</taxon>
        <taxon>Peronosporales</taxon>
        <taxon>Peronosporaceae</taxon>
        <taxon>Peronosclerospora</taxon>
    </lineage>
</organism>